<evidence type="ECO:0000256" key="1">
    <source>
        <dbReference type="ARBA" id="ARBA00004141"/>
    </source>
</evidence>
<dbReference type="PRINTS" id="PR00171">
    <property type="entry name" value="SUGRTRNSPORT"/>
</dbReference>
<gene>
    <name evidence="11" type="ORF">EHS24_009186</name>
</gene>
<dbReference type="NCBIfam" id="TIGR00879">
    <property type="entry name" value="SP"/>
    <property type="match status" value="1"/>
</dbReference>
<evidence type="ECO:0000256" key="8">
    <source>
        <dbReference type="RuleBase" id="RU003346"/>
    </source>
</evidence>
<evidence type="ECO:0000256" key="7">
    <source>
        <dbReference type="ARBA" id="ARBA00049119"/>
    </source>
</evidence>
<reference evidence="11 12" key="1">
    <citation type="submission" date="2018-11" db="EMBL/GenBank/DDBJ databases">
        <title>Genome sequence of Apiotrichum porosum DSM 27194.</title>
        <authorList>
            <person name="Aliyu H."/>
            <person name="Gorte O."/>
            <person name="Ochsenreither K."/>
        </authorList>
    </citation>
    <scope>NUCLEOTIDE SEQUENCE [LARGE SCALE GENOMIC DNA]</scope>
    <source>
        <strain evidence="11 12">DSM 27194</strain>
    </source>
</reference>
<feature type="transmembrane region" description="Helical" evidence="9">
    <location>
        <begin position="169"/>
        <end position="186"/>
    </location>
</feature>
<dbReference type="Gene3D" id="1.20.1250.20">
    <property type="entry name" value="MFS general substrate transporter like domains"/>
    <property type="match status" value="1"/>
</dbReference>
<evidence type="ECO:0000256" key="9">
    <source>
        <dbReference type="SAM" id="Phobius"/>
    </source>
</evidence>
<dbReference type="InterPro" id="IPR020846">
    <property type="entry name" value="MFS_dom"/>
</dbReference>
<dbReference type="GO" id="GO:0005351">
    <property type="term" value="F:carbohydrate:proton symporter activity"/>
    <property type="evidence" value="ECO:0007669"/>
    <property type="project" value="TreeGrafter"/>
</dbReference>
<dbReference type="RefSeq" id="XP_028475551.1">
    <property type="nucleotide sequence ID" value="XM_028624479.1"/>
</dbReference>
<dbReference type="PANTHER" id="PTHR48022:SF37">
    <property type="entry name" value="MAJOR FACILITATOR SUPERFAMILY (MFS) PROFILE DOMAIN-CONTAINING PROTEIN-RELATED"/>
    <property type="match status" value="1"/>
</dbReference>
<keyword evidence="3 8" id="KW-0813">Transport</keyword>
<feature type="transmembrane region" description="Helical" evidence="9">
    <location>
        <begin position="291"/>
        <end position="312"/>
    </location>
</feature>
<evidence type="ECO:0000313" key="12">
    <source>
        <dbReference type="Proteomes" id="UP000279236"/>
    </source>
</evidence>
<dbReference type="AlphaFoldDB" id="A0A427XP50"/>
<comment type="similarity">
    <text evidence="2 8">Belongs to the major facilitator superfamily. Sugar transporter (TC 2.A.1.1) family.</text>
</comment>
<dbReference type="PANTHER" id="PTHR48022">
    <property type="entry name" value="PLASTIDIC GLUCOSE TRANSPORTER 4"/>
    <property type="match status" value="1"/>
</dbReference>
<comment type="catalytic activity">
    <reaction evidence="7">
        <text>myo-inositol(out) + H(+)(out) = myo-inositol(in) + H(+)(in)</text>
        <dbReference type="Rhea" id="RHEA:60364"/>
        <dbReference type="ChEBI" id="CHEBI:15378"/>
        <dbReference type="ChEBI" id="CHEBI:17268"/>
    </reaction>
</comment>
<evidence type="ECO:0000256" key="6">
    <source>
        <dbReference type="ARBA" id="ARBA00023136"/>
    </source>
</evidence>
<proteinExistence type="inferred from homology"/>
<keyword evidence="6 9" id="KW-0472">Membrane</keyword>
<dbReference type="FunFam" id="1.20.1250.20:FF:000090">
    <property type="entry name" value="MFS sugar transporter, putative"/>
    <property type="match status" value="1"/>
</dbReference>
<feature type="transmembrane region" description="Helical" evidence="9">
    <location>
        <begin position="319"/>
        <end position="340"/>
    </location>
</feature>
<keyword evidence="4 9" id="KW-0812">Transmembrane</keyword>
<evidence type="ECO:0000256" key="2">
    <source>
        <dbReference type="ARBA" id="ARBA00010992"/>
    </source>
</evidence>
<accession>A0A427XP50</accession>
<dbReference type="SUPFAM" id="SSF103473">
    <property type="entry name" value="MFS general substrate transporter"/>
    <property type="match status" value="1"/>
</dbReference>
<dbReference type="GeneID" id="39593729"/>
<keyword evidence="5 9" id="KW-1133">Transmembrane helix</keyword>
<feature type="transmembrane region" description="Helical" evidence="9">
    <location>
        <begin position="390"/>
        <end position="408"/>
    </location>
</feature>
<sequence>MARFSPKIYTLLCGCFAALGSILFSYDLGVIASVLEAPDFLRTTGLEGKDKQTLNYIGFITSSMLLGAFVGCIPASLIADAFSRRIAITVGAAIFLVGGILQTAANGKGMMMAGRFFAGIAIGQLSLLAPLYQSEISAFPWHRRGVASWIGYGVTKNNLGTALQWRLPLGFQMVPAVPLLFVTLVLPESPRWLMIKGREEESLTVLAQLHSNGDVHDPLVLGEFHEMREKVREEAATTSGWGQIFRNADNLRKVMLGVILQFSVQMTGVSFIQYYAPRVYAAVGYSTETTLLLGSLSGVLGILSQLSCVLFIDKTGRRWPLIIGNSLSGFLYIFLMWISYKFNKDEGSETMARAFVAVNWLWNMIFSACIGPISWAYPVEIMNTAIRAKGTALTSMACWISNFMIGQVSPDAFAAVGWKYYLLFVICGFTNAFVMWALFPETRGRTLEEMDHYFATTHWFVPTAKTDHLDAAARERELISRELQLDTPVDDGKGDVGGEKGVAVVREYAEK</sequence>
<dbReference type="InterPro" id="IPR005828">
    <property type="entry name" value="MFS_sugar_transport-like"/>
</dbReference>
<name>A0A427XP50_9TREE</name>
<dbReference type="EMBL" id="RSCE01000008">
    <property type="protein sequence ID" value="RSH80604.1"/>
    <property type="molecule type" value="Genomic_DNA"/>
</dbReference>
<feature type="transmembrane region" description="Helical" evidence="9">
    <location>
        <begin position="86"/>
        <end position="105"/>
    </location>
</feature>
<protein>
    <recommendedName>
        <fullName evidence="10">Major facilitator superfamily (MFS) profile domain-containing protein</fullName>
    </recommendedName>
</protein>
<feature type="transmembrane region" description="Helical" evidence="9">
    <location>
        <begin position="254"/>
        <end position="276"/>
    </location>
</feature>
<dbReference type="PROSITE" id="PS50850">
    <property type="entry name" value="MFS"/>
    <property type="match status" value="1"/>
</dbReference>
<dbReference type="InterPro" id="IPR003663">
    <property type="entry name" value="Sugar/inositol_transpt"/>
</dbReference>
<organism evidence="11 12">
    <name type="scientific">Apiotrichum porosum</name>
    <dbReference type="NCBI Taxonomy" id="105984"/>
    <lineage>
        <taxon>Eukaryota</taxon>
        <taxon>Fungi</taxon>
        <taxon>Dikarya</taxon>
        <taxon>Basidiomycota</taxon>
        <taxon>Agaricomycotina</taxon>
        <taxon>Tremellomycetes</taxon>
        <taxon>Trichosporonales</taxon>
        <taxon>Trichosporonaceae</taxon>
        <taxon>Apiotrichum</taxon>
    </lineage>
</organism>
<feature type="transmembrane region" description="Helical" evidence="9">
    <location>
        <begin position="420"/>
        <end position="439"/>
    </location>
</feature>
<evidence type="ECO:0000256" key="5">
    <source>
        <dbReference type="ARBA" id="ARBA00022989"/>
    </source>
</evidence>
<dbReference type="GO" id="GO:0016020">
    <property type="term" value="C:membrane"/>
    <property type="evidence" value="ECO:0007669"/>
    <property type="project" value="UniProtKB-SubCell"/>
</dbReference>
<dbReference type="InterPro" id="IPR050360">
    <property type="entry name" value="MFS_Sugar_Transporters"/>
</dbReference>
<feature type="domain" description="Major facilitator superfamily (MFS) profile" evidence="10">
    <location>
        <begin position="13"/>
        <end position="443"/>
    </location>
</feature>
<dbReference type="InterPro" id="IPR036259">
    <property type="entry name" value="MFS_trans_sf"/>
</dbReference>
<comment type="subcellular location">
    <subcellularLocation>
        <location evidence="1">Membrane</location>
        <topology evidence="1">Multi-pass membrane protein</topology>
    </subcellularLocation>
</comment>
<keyword evidence="12" id="KW-1185">Reference proteome</keyword>
<feature type="transmembrane region" description="Helical" evidence="9">
    <location>
        <begin position="56"/>
        <end position="79"/>
    </location>
</feature>
<dbReference type="STRING" id="105984.A0A427XP50"/>
<evidence type="ECO:0000256" key="3">
    <source>
        <dbReference type="ARBA" id="ARBA00022448"/>
    </source>
</evidence>
<dbReference type="Pfam" id="PF00083">
    <property type="entry name" value="Sugar_tr"/>
    <property type="match status" value="1"/>
</dbReference>
<evidence type="ECO:0000256" key="4">
    <source>
        <dbReference type="ARBA" id="ARBA00022692"/>
    </source>
</evidence>
<comment type="caution">
    <text evidence="11">The sequence shown here is derived from an EMBL/GenBank/DDBJ whole genome shotgun (WGS) entry which is preliminary data.</text>
</comment>
<feature type="transmembrane region" description="Helical" evidence="9">
    <location>
        <begin position="360"/>
        <end position="378"/>
    </location>
</feature>
<evidence type="ECO:0000313" key="11">
    <source>
        <dbReference type="EMBL" id="RSH80604.1"/>
    </source>
</evidence>
<evidence type="ECO:0000259" key="10">
    <source>
        <dbReference type="PROSITE" id="PS50850"/>
    </source>
</evidence>
<dbReference type="OrthoDB" id="4142200at2759"/>
<dbReference type="Proteomes" id="UP000279236">
    <property type="component" value="Unassembled WGS sequence"/>
</dbReference>